<feature type="compositionally biased region" description="Polar residues" evidence="1">
    <location>
        <begin position="1"/>
        <end position="16"/>
    </location>
</feature>
<evidence type="ECO:0000256" key="1">
    <source>
        <dbReference type="SAM" id="MobiDB-lite"/>
    </source>
</evidence>
<dbReference type="InterPro" id="IPR018253">
    <property type="entry name" value="DnaJ_domain_CS"/>
</dbReference>
<feature type="region of interest" description="Disordered" evidence="1">
    <location>
        <begin position="184"/>
        <end position="209"/>
    </location>
</feature>
<dbReference type="SUPFAM" id="SSF46565">
    <property type="entry name" value="Chaperone J-domain"/>
    <property type="match status" value="1"/>
</dbReference>
<dbReference type="Pfam" id="PF00226">
    <property type="entry name" value="DnaJ"/>
    <property type="match status" value="1"/>
</dbReference>
<feature type="compositionally biased region" description="Basic and acidic residues" evidence="1">
    <location>
        <begin position="186"/>
        <end position="196"/>
    </location>
</feature>
<dbReference type="Gene3D" id="1.10.287.110">
    <property type="entry name" value="DnaJ domain"/>
    <property type="match status" value="1"/>
</dbReference>
<evidence type="ECO:0000259" key="2">
    <source>
        <dbReference type="PROSITE" id="PS50076"/>
    </source>
</evidence>
<dbReference type="AlphaFoldDB" id="A0A2C9UUS4"/>
<gene>
    <name evidence="3" type="ORF">MANES_12G049000v8</name>
</gene>
<keyword evidence="4" id="KW-1185">Reference proteome</keyword>
<dbReference type="InterPro" id="IPR036869">
    <property type="entry name" value="J_dom_sf"/>
</dbReference>
<dbReference type="SMART" id="SM00271">
    <property type="entry name" value="DnaJ"/>
    <property type="match status" value="1"/>
</dbReference>
<comment type="caution">
    <text evidence="3">The sequence shown here is derived from an EMBL/GenBank/DDBJ whole genome shotgun (WGS) entry which is preliminary data.</text>
</comment>
<dbReference type="STRING" id="3983.A0A2C9UUS4"/>
<dbReference type="Gramene" id="Manes.12G049000.1.v8.1">
    <property type="protein sequence ID" value="Manes.12G049000.1.v8.1.CDS"/>
    <property type="gene ID" value="Manes.12G049000.v8.1"/>
</dbReference>
<dbReference type="InterPro" id="IPR053232">
    <property type="entry name" value="DnaJ_C/III_chloroplastic"/>
</dbReference>
<evidence type="ECO:0000313" key="3">
    <source>
        <dbReference type="EMBL" id="OAY34806.1"/>
    </source>
</evidence>
<proteinExistence type="predicted"/>
<dbReference type="PANTHER" id="PTHR45090:SF10">
    <property type="entry name" value="J DOMAIN-CONTAINING PROTEIN"/>
    <property type="match status" value="1"/>
</dbReference>
<evidence type="ECO:0000313" key="4">
    <source>
        <dbReference type="Proteomes" id="UP000091857"/>
    </source>
</evidence>
<dbReference type="PROSITE" id="PS00636">
    <property type="entry name" value="DNAJ_1"/>
    <property type="match status" value="1"/>
</dbReference>
<organism evidence="3 4">
    <name type="scientific">Manihot esculenta</name>
    <name type="common">Cassava</name>
    <name type="synonym">Jatropha manihot</name>
    <dbReference type="NCBI Taxonomy" id="3983"/>
    <lineage>
        <taxon>Eukaryota</taxon>
        <taxon>Viridiplantae</taxon>
        <taxon>Streptophyta</taxon>
        <taxon>Embryophyta</taxon>
        <taxon>Tracheophyta</taxon>
        <taxon>Spermatophyta</taxon>
        <taxon>Magnoliopsida</taxon>
        <taxon>eudicotyledons</taxon>
        <taxon>Gunneridae</taxon>
        <taxon>Pentapetalae</taxon>
        <taxon>rosids</taxon>
        <taxon>fabids</taxon>
        <taxon>Malpighiales</taxon>
        <taxon>Euphorbiaceae</taxon>
        <taxon>Crotonoideae</taxon>
        <taxon>Manihoteae</taxon>
        <taxon>Manihot</taxon>
    </lineage>
</organism>
<reference evidence="4" key="1">
    <citation type="journal article" date="2016" name="Nat. Biotechnol.">
        <title>Sequencing wild and cultivated cassava and related species reveals extensive interspecific hybridization and genetic diversity.</title>
        <authorList>
            <person name="Bredeson J.V."/>
            <person name="Lyons J.B."/>
            <person name="Prochnik S.E."/>
            <person name="Wu G.A."/>
            <person name="Ha C.M."/>
            <person name="Edsinger-Gonzales E."/>
            <person name="Grimwood J."/>
            <person name="Schmutz J."/>
            <person name="Rabbi I.Y."/>
            <person name="Egesi C."/>
            <person name="Nauluvula P."/>
            <person name="Lebot V."/>
            <person name="Ndunguru J."/>
            <person name="Mkamilo G."/>
            <person name="Bart R.S."/>
            <person name="Setter T.L."/>
            <person name="Gleadow R.M."/>
            <person name="Kulakow P."/>
            <person name="Ferguson M.E."/>
            <person name="Rounsley S."/>
            <person name="Rokhsar D.S."/>
        </authorList>
    </citation>
    <scope>NUCLEOTIDE SEQUENCE [LARGE SCALE GENOMIC DNA]</scope>
    <source>
        <strain evidence="4">cv. AM560-2</strain>
    </source>
</reference>
<dbReference type="CDD" id="cd06257">
    <property type="entry name" value="DnaJ"/>
    <property type="match status" value="1"/>
</dbReference>
<dbReference type="PROSITE" id="PS50076">
    <property type="entry name" value="DNAJ_2"/>
    <property type="match status" value="1"/>
</dbReference>
<feature type="region of interest" description="Disordered" evidence="1">
    <location>
        <begin position="1"/>
        <end position="20"/>
    </location>
</feature>
<dbReference type="EMBL" id="CM004398">
    <property type="protein sequence ID" value="OAY34806.1"/>
    <property type="molecule type" value="Genomic_DNA"/>
</dbReference>
<sequence>MTSSRMISAGSQSTFHPITKPKLSTPLSSLNPSSHLCFNTHFQKSSFSVRTHSKSIRTTPIKASSATAVDNFYVNTQNFYDLLGTSESGTLSEIKKAYKQLARKYHPDVSPPGCAEEYTKMFIQVQEAYETLSNPKSRALYDRDMAAGPDLHEIFSSRKRSRFNEGFEDEDRSEWQQRWESQLTELTRRSGHRDMESLSWGAKMRSQRS</sequence>
<dbReference type="InterPro" id="IPR001623">
    <property type="entry name" value="DnaJ_domain"/>
</dbReference>
<dbReference type="PRINTS" id="PR00625">
    <property type="entry name" value="JDOMAIN"/>
</dbReference>
<name>A0A2C9UUS4_MANES</name>
<protein>
    <recommendedName>
        <fullName evidence="2">J domain-containing protein</fullName>
    </recommendedName>
</protein>
<dbReference type="GO" id="GO:0009507">
    <property type="term" value="C:chloroplast"/>
    <property type="evidence" value="ECO:0000318"/>
    <property type="project" value="GO_Central"/>
</dbReference>
<dbReference type="OMA" id="PTEREEC"/>
<dbReference type="Proteomes" id="UP000091857">
    <property type="component" value="Chromosome 12"/>
</dbReference>
<accession>A0A2C9UUS4</accession>
<dbReference type="PANTHER" id="PTHR45090">
    <property type="entry name" value="CHAPERONE PROTEIN DNAJ 20 CHLOROPLASTIC"/>
    <property type="match status" value="1"/>
</dbReference>
<dbReference type="OrthoDB" id="849080at2759"/>
<feature type="domain" description="J" evidence="2">
    <location>
        <begin position="78"/>
        <end position="145"/>
    </location>
</feature>